<gene>
    <name evidence="1" type="ORF">Fcan01_15598</name>
</gene>
<evidence type="ECO:0000313" key="1">
    <source>
        <dbReference type="EMBL" id="OXA49151.1"/>
    </source>
</evidence>
<sequence length="205" mass="22849">MELNFIGYNPISGKYEMMTLNRNSSAAEISPLLASHEGRTFIISATIYASPEAHEIRKRHVDASVGFSSMHHLILITSEDKVTLIKDRIHAIYRENFADKCSPGSKLLLRVTPIDSDGGHTAPALSLARGDEHHPDYVKTIWVEGLTPEGEEPECMGQVLDGIRHLAEKEFKDVALTRAPGRDLESARATFEKYDPYGVFNIEDL</sequence>
<keyword evidence="2" id="KW-1185">Reference proteome</keyword>
<dbReference type="OrthoDB" id="610608at2759"/>
<organism evidence="1 2">
    <name type="scientific">Folsomia candida</name>
    <name type="common">Springtail</name>
    <dbReference type="NCBI Taxonomy" id="158441"/>
    <lineage>
        <taxon>Eukaryota</taxon>
        <taxon>Metazoa</taxon>
        <taxon>Ecdysozoa</taxon>
        <taxon>Arthropoda</taxon>
        <taxon>Hexapoda</taxon>
        <taxon>Collembola</taxon>
        <taxon>Entomobryomorpha</taxon>
        <taxon>Isotomoidea</taxon>
        <taxon>Isotomidae</taxon>
        <taxon>Proisotominae</taxon>
        <taxon>Folsomia</taxon>
    </lineage>
</organism>
<proteinExistence type="predicted"/>
<protein>
    <submittedName>
        <fullName evidence="1">Uncharacterized protein</fullName>
    </submittedName>
</protein>
<accession>A0A226DWT1</accession>
<dbReference type="EMBL" id="LNIX01000010">
    <property type="protein sequence ID" value="OXA49151.1"/>
    <property type="molecule type" value="Genomic_DNA"/>
</dbReference>
<reference evidence="1 2" key="1">
    <citation type="submission" date="2015-12" db="EMBL/GenBank/DDBJ databases">
        <title>The genome of Folsomia candida.</title>
        <authorList>
            <person name="Faddeeva A."/>
            <person name="Derks M.F."/>
            <person name="Anvar Y."/>
            <person name="Smit S."/>
            <person name="Van Straalen N."/>
            <person name="Roelofs D."/>
        </authorList>
    </citation>
    <scope>NUCLEOTIDE SEQUENCE [LARGE SCALE GENOMIC DNA]</scope>
    <source>
        <strain evidence="1 2">VU population</strain>
        <tissue evidence="1">Whole body</tissue>
    </source>
</reference>
<dbReference type="Proteomes" id="UP000198287">
    <property type="component" value="Unassembled WGS sequence"/>
</dbReference>
<evidence type="ECO:0000313" key="2">
    <source>
        <dbReference type="Proteomes" id="UP000198287"/>
    </source>
</evidence>
<comment type="caution">
    <text evidence="1">The sequence shown here is derived from an EMBL/GenBank/DDBJ whole genome shotgun (WGS) entry which is preliminary data.</text>
</comment>
<name>A0A226DWT1_FOLCA</name>
<dbReference type="AlphaFoldDB" id="A0A226DWT1"/>